<dbReference type="InterPro" id="IPR052929">
    <property type="entry name" value="RNase_H-like_EbsB-rel"/>
</dbReference>
<gene>
    <name evidence="2" type="ORF">Dsin_021439</name>
</gene>
<dbReference type="SUPFAM" id="SSF53098">
    <property type="entry name" value="Ribonuclease H-like"/>
    <property type="match status" value="1"/>
</dbReference>
<name>A0AAE0DZ40_9ROSI</name>
<dbReference type="AlphaFoldDB" id="A0AAE0DZ40"/>
<sequence length="237" mass="26069">MSSVVTDVCEVDVDAQCMGFPISDKLLAAGNMCVAQVKYELGSLSSLSSSKQSQKALESGLDMEDFIIEVKNRLHQNELELSCVILWQNWYSRNLSVHSNQGSFVEDVVVWLHTYLDDFKSTNVVEDQMKARGPVTEAVWCPPIEGQLKINTDATVDVEGKKIGIGVVIREHTGFVMASCAQKIDVGYSPVLVEAEAILRGLQFTKDSGLCHVVVESDAAIVVAYINDPNRSVPMWV</sequence>
<dbReference type="GO" id="GO:0004523">
    <property type="term" value="F:RNA-DNA hybrid ribonuclease activity"/>
    <property type="evidence" value="ECO:0007669"/>
    <property type="project" value="InterPro"/>
</dbReference>
<accession>A0AAE0DZ40</accession>
<evidence type="ECO:0000313" key="2">
    <source>
        <dbReference type="EMBL" id="KAK3198024.1"/>
    </source>
</evidence>
<dbReference type="Pfam" id="PF13456">
    <property type="entry name" value="RVT_3"/>
    <property type="match status" value="1"/>
</dbReference>
<keyword evidence="3" id="KW-1185">Reference proteome</keyword>
<reference evidence="2" key="1">
    <citation type="journal article" date="2023" name="Plant J.">
        <title>Genome sequences and population genomics provide insights into the demographic history, inbreeding, and mutation load of two 'living fossil' tree species of Dipteronia.</title>
        <authorList>
            <person name="Feng Y."/>
            <person name="Comes H.P."/>
            <person name="Chen J."/>
            <person name="Zhu S."/>
            <person name="Lu R."/>
            <person name="Zhang X."/>
            <person name="Li P."/>
            <person name="Qiu J."/>
            <person name="Olsen K.M."/>
            <person name="Qiu Y."/>
        </authorList>
    </citation>
    <scope>NUCLEOTIDE SEQUENCE</scope>
    <source>
        <strain evidence="2">NBL</strain>
    </source>
</reference>
<feature type="domain" description="RNase H type-1" evidence="1">
    <location>
        <begin position="151"/>
        <end position="230"/>
    </location>
</feature>
<evidence type="ECO:0000313" key="3">
    <source>
        <dbReference type="Proteomes" id="UP001281410"/>
    </source>
</evidence>
<dbReference type="InterPro" id="IPR036397">
    <property type="entry name" value="RNaseH_sf"/>
</dbReference>
<dbReference type="InterPro" id="IPR044730">
    <property type="entry name" value="RNase_H-like_dom_plant"/>
</dbReference>
<dbReference type="GO" id="GO:0003676">
    <property type="term" value="F:nucleic acid binding"/>
    <property type="evidence" value="ECO:0007669"/>
    <property type="project" value="InterPro"/>
</dbReference>
<dbReference type="InterPro" id="IPR012337">
    <property type="entry name" value="RNaseH-like_sf"/>
</dbReference>
<organism evidence="2 3">
    <name type="scientific">Dipteronia sinensis</name>
    <dbReference type="NCBI Taxonomy" id="43782"/>
    <lineage>
        <taxon>Eukaryota</taxon>
        <taxon>Viridiplantae</taxon>
        <taxon>Streptophyta</taxon>
        <taxon>Embryophyta</taxon>
        <taxon>Tracheophyta</taxon>
        <taxon>Spermatophyta</taxon>
        <taxon>Magnoliopsida</taxon>
        <taxon>eudicotyledons</taxon>
        <taxon>Gunneridae</taxon>
        <taxon>Pentapetalae</taxon>
        <taxon>rosids</taxon>
        <taxon>malvids</taxon>
        <taxon>Sapindales</taxon>
        <taxon>Sapindaceae</taxon>
        <taxon>Hippocastanoideae</taxon>
        <taxon>Acereae</taxon>
        <taxon>Dipteronia</taxon>
    </lineage>
</organism>
<proteinExistence type="predicted"/>
<dbReference type="PANTHER" id="PTHR47074:SF48">
    <property type="entry name" value="POLYNUCLEOTIDYL TRANSFERASE, RIBONUCLEASE H-LIKE SUPERFAMILY PROTEIN"/>
    <property type="match status" value="1"/>
</dbReference>
<dbReference type="InterPro" id="IPR002156">
    <property type="entry name" value="RNaseH_domain"/>
</dbReference>
<evidence type="ECO:0000259" key="1">
    <source>
        <dbReference type="Pfam" id="PF13456"/>
    </source>
</evidence>
<dbReference type="PANTHER" id="PTHR47074">
    <property type="entry name" value="BNAC02G40300D PROTEIN"/>
    <property type="match status" value="1"/>
</dbReference>
<comment type="caution">
    <text evidence="2">The sequence shown here is derived from an EMBL/GenBank/DDBJ whole genome shotgun (WGS) entry which is preliminary data.</text>
</comment>
<dbReference type="EMBL" id="JANJYJ010000007">
    <property type="protein sequence ID" value="KAK3198024.1"/>
    <property type="molecule type" value="Genomic_DNA"/>
</dbReference>
<protein>
    <recommendedName>
        <fullName evidence="1">RNase H type-1 domain-containing protein</fullName>
    </recommendedName>
</protein>
<dbReference type="CDD" id="cd06222">
    <property type="entry name" value="RNase_H_like"/>
    <property type="match status" value="1"/>
</dbReference>
<dbReference type="Proteomes" id="UP001281410">
    <property type="component" value="Unassembled WGS sequence"/>
</dbReference>
<dbReference type="Gene3D" id="3.30.420.10">
    <property type="entry name" value="Ribonuclease H-like superfamily/Ribonuclease H"/>
    <property type="match status" value="1"/>
</dbReference>